<dbReference type="EMBL" id="OIVN01005257">
    <property type="protein sequence ID" value="SPD21643.1"/>
    <property type="molecule type" value="Genomic_DNA"/>
</dbReference>
<dbReference type="InterPro" id="IPR044247">
    <property type="entry name" value="SPL2-like"/>
</dbReference>
<gene>
    <name evidence="1" type="ORF">FSB_LOCUS25889</name>
    <name evidence="2" type="ORF">FSB_LOCUS49525</name>
</gene>
<protein>
    <recommendedName>
        <fullName evidence="3">RING-type E3 ubiquitin transferase</fullName>
    </recommendedName>
</protein>
<accession>A0A2N9IC26</accession>
<dbReference type="GO" id="GO:0004842">
    <property type="term" value="F:ubiquitin-protein transferase activity"/>
    <property type="evidence" value="ECO:0007669"/>
    <property type="project" value="InterPro"/>
</dbReference>
<organism evidence="2">
    <name type="scientific">Fagus sylvatica</name>
    <name type="common">Beechnut</name>
    <dbReference type="NCBI Taxonomy" id="28930"/>
    <lineage>
        <taxon>Eukaryota</taxon>
        <taxon>Viridiplantae</taxon>
        <taxon>Streptophyta</taxon>
        <taxon>Embryophyta</taxon>
        <taxon>Tracheophyta</taxon>
        <taxon>Spermatophyta</taxon>
        <taxon>Magnoliopsida</taxon>
        <taxon>eudicotyledons</taxon>
        <taxon>Gunneridae</taxon>
        <taxon>Pentapetalae</taxon>
        <taxon>rosids</taxon>
        <taxon>fabids</taxon>
        <taxon>Fagales</taxon>
        <taxon>Fagaceae</taxon>
        <taxon>Fagus</taxon>
    </lineage>
</organism>
<dbReference type="PANTHER" id="PTHR47355">
    <property type="entry name" value="E3 UBIQUITIN-PROTEIN LIGASE SPL2"/>
    <property type="match status" value="1"/>
</dbReference>
<name>A0A2N9IC26_FAGSY</name>
<proteinExistence type="predicted"/>
<reference evidence="2" key="1">
    <citation type="submission" date="2018-02" db="EMBL/GenBank/DDBJ databases">
        <authorList>
            <person name="Cohen D.B."/>
            <person name="Kent A.D."/>
        </authorList>
    </citation>
    <scope>NUCLEOTIDE SEQUENCE</scope>
</reference>
<evidence type="ECO:0000313" key="1">
    <source>
        <dbReference type="EMBL" id="SPC98007.1"/>
    </source>
</evidence>
<evidence type="ECO:0000313" key="2">
    <source>
        <dbReference type="EMBL" id="SPD21643.1"/>
    </source>
</evidence>
<dbReference type="EMBL" id="OIVN01001823">
    <property type="protein sequence ID" value="SPC98007.1"/>
    <property type="molecule type" value="Genomic_DNA"/>
</dbReference>
<sequence>MSSPEQALASLLSQLALSFDGAVLGVTLAYVAVRSLLKYSSASSSLRKIRSAPSLHVSDLRSILSVQDSSQSQPLDQNLIVLRGTVEAKSAFDSNWKTFKPNVLVSQESGDKAVVIQRTQTWGNRKGSNSVQKNFRVWEPERCVFLL</sequence>
<dbReference type="PANTHER" id="PTHR47355:SF1">
    <property type="entry name" value="E3 UBIQUITIN-PROTEIN LIGASE SPL2"/>
    <property type="match status" value="1"/>
</dbReference>
<dbReference type="AlphaFoldDB" id="A0A2N9IC26"/>
<evidence type="ECO:0008006" key="3">
    <source>
        <dbReference type="Google" id="ProtNLM"/>
    </source>
</evidence>